<name>E0XR89_9BACT</name>
<evidence type="ECO:0000256" key="3">
    <source>
        <dbReference type="ARBA" id="ARBA00022723"/>
    </source>
</evidence>
<accession>E0XR89</accession>
<protein>
    <submittedName>
        <fullName evidence="9">Arylsulfatase a and related enzymes</fullName>
    </submittedName>
</protein>
<evidence type="ECO:0000256" key="4">
    <source>
        <dbReference type="ARBA" id="ARBA00022729"/>
    </source>
</evidence>
<evidence type="ECO:0000259" key="8">
    <source>
        <dbReference type="Pfam" id="PF00884"/>
    </source>
</evidence>
<keyword evidence="7" id="KW-0472">Membrane</keyword>
<keyword evidence="4" id="KW-0732">Signal</keyword>
<keyword evidence="7" id="KW-1133">Transmembrane helix</keyword>
<dbReference type="SUPFAM" id="SSF53649">
    <property type="entry name" value="Alkaline phosphatase-like"/>
    <property type="match status" value="1"/>
</dbReference>
<evidence type="ECO:0000313" key="9">
    <source>
        <dbReference type="EMBL" id="ADI16930.1"/>
    </source>
</evidence>
<dbReference type="GO" id="GO:0046872">
    <property type="term" value="F:metal ion binding"/>
    <property type="evidence" value="ECO:0007669"/>
    <property type="project" value="UniProtKB-KW"/>
</dbReference>
<dbReference type="Gene3D" id="3.40.720.10">
    <property type="entry name" value="Alkaline Phosphatase, subunit A"/>
    <property type="match status" value="1"/>
</dbReference>
<feature type="domain" description="Sulfatase N-terminal" evidence="8">
    <location>
        <begin position="98"/>
        <end position="457"/>
    </location>
</feature>
<reference evidence="9" key="1">
    <citation type="journal article" date="2011" name="Environ. Microbiol.">
        <title>Time-series analyses of Monterey Bay coastal microbial picoplankton using a 'genome proxy' microarray.</title>
        <authorList>
            <person name="Rich V.I."/>
            <person name="Pham V.D."/>
            <person name="Eppley J."/>
            <person name="Shi Y."/>
            <person name="DeLong E.F."/>
        </authorList>
    </citation>
    <scope>NUCLEOTIDE SEQUENCE</scope>
</reference>
<dbReference type="InterPro" id="IPR050738">
    <property type="entry name" value="Sulfatase"/>
</dbReference>
<evidence type="ECO:0000256" key="6">
    <source>
        <dbReference type="ARBA" id="ARBA00022837"/>
    </source>
</evidence>
<dbReference type="Gene3D" id="3.30.1120.10">
    <property type="match status" value="1"/>
</dbReference>
<comment type="similarity">
    <text evidence="2">Belongs to the sulfatase family.</text>
</comment>
<evidence type="ECO:0000256" key="2">
    <source>
        <dbReference type="ARBA" id="ARBA00008779"/>
    </source>
</evidence>
<keyword evidence="3" id="KW-0479">Metal-binding</keyword>
<dbReference type="PANTHER" id="PTHR42693:SF42">
    <property type="entry name" value="ARYLSULFATASE G"/>
    <property type="match status" value="1"/>
</dbReference>
<dbReference type="InterPro" id="IPR000917">
    <property type="entry name" value="Sulfatase_N"/>
</dbReference>
<sequence length="585" mass="66575">MILSARYQTELLMRFHLLAELSMIVLASLLQLLSGSRMKKITFIFLVVFLATFFWQNRVNIVLWALPKILNITRPVSTEGSSNWQEGPLEKNNEDQRPNIILILADDLGFNDISLYNGGAGDGSLMTPNIDRIALEGVTFKNGYAANAMCAQSRASIMTGRYSTRFGFEFTPLFPGATKLMEWIINSRDRELEVEFQNDAYSKLENVFSAGVPSSEITIAEVLKDSGYYTAHIGKWHLGRVNGSHPNDQGFDDSLLMEGGLYLPENDESVVNAKFDNPVDNMVWAGSQYSASFNKGNTFTPGGYLTDYYTDEAIKVIMSNKNRPFFLYLAHWAVHNPLQALKKDIDILHHHSTHHNLQVYSAMIKALDRSIGRILDSLQQNGLSENTLIILTSDNGGASYIELSDINKPYRGWKLTHFEGGMHIPFMARWPKEIEAGTSFSPVVHHNDIFKTIAAAAKAELPKDRKLDGFNFLPFVKGEKNGEIHQTIFWRQGHQQTVYHKGWKLIRTNDENQKWLFNLNEDPTEKNNLIKNFPDQVNLLDNLLDNHNSEQIESMWPSVMNSPILIDKHFGEDYEHGDEYIYWPN</sequence>
<feature type="transmembrane region" description="Helical" evidence="7">
    <location>
        <begin position="12"/>
        <end position="30"/>
    </location>
</feature>
<evidence type="ECO:0000256" key="1">
    <source>
        <dbReference type="ARBA" id="ARBA00001913"/>
    </source>
</evidence>
<dbReference type="Pfam" id="PF00884">
    <property type="entry name" value="Sulfatase"/>
    <property type="match status" value="1"/>
</dbReference>
<dbReference type="AlphaFoldDB" id="E0XR89"/>
<keyword evidence="6" id="KW-0106">Calcium</keyword>
<keyword evidence="5" id="KW-0378">Hydrolase</keyword>
<dbReference type="GO" id="GO:0004065">
    <property type="term" value="F:arylsulfatase activity"/>
    <property type="evidence" value="ECO:0007669"/>
    <property type="project" value="TreeGrafter"/>
</dbReference>
<dbReference type="PROSITE" id="PS00149">
    <property type="entry name" value="SULFATASE_2"/>
    <property type="match status" value="1"/>
</dbReference>
<comment type="cofactor">
    <cofactor evidence="1">
        <name>Ca(2+)</name>
        <dbReference type="ChEBI" id="CHEBI:29108"/>
    </cofactor>
</comment>
<proteinExistence type="inferred from homology"/>
<dbReference type="PANTHER" id="PTHR42693">
    <property type="entry name" value="ARYLSULFATASE FAMILY MEMBER"/>
    <property type="match status" value="1"/>
</dbReference>
<evidence type="ECO:0000256" key="5">
    <source>
        <dbReference type="ARBA" id="ARBA00022801"/>
    </source>
</evidence>
<keyword evidence="7" id="KW-0812">Transmembrane</keyword>
<dbReference type="InterPro" id="IPR024607">
    <property type="entry name" value="Sulfatase_CS"/>
</dbReference>
<dbReference type="InterPro" id="IPR017850">
    <property type="entry name" value="Alkaline_phosphatase_core_sf"/>
</dbReference>
<dbReference type="EMBL" id="GU474850">
    <property type="protein sequence ID" value="ADI16930.1"/>
    <property type="molecule type" value="Genomic_DNA"/>
</dbReference>
<organism evidence="9">
    <name type="scientific">uncultured Fidelibacterota bacterium HF0010_18O13</name>
    <dbReference type="NCBI Taxonomy" id="710789"/>
    <lineage>
        <taxon>Bacteria</taxon>
        <taxon>Pseudomonadati</taxon>
        <taxon>Fidelibacterota</taxon>
        <taxon>environmental samples</taxon>
    </lineage>
</organism>
<feature type="transmembrane region" description="Helical" evidence="7">
    <location>
        <begin position="42"/>
        <end position="66"/>
    </location>
</feature>
<evidence type="ECO:0000256" key="7">
    <source>
        <dbReference type="SAM" id="Phobius"/>
    </source>
</evidence>